<keyword evidence="15" id="KW-0282">Flagellum</keyword>
<comment type="similarity">
    <text evidence="2">Belongs to the MotA family.</text>
</comment>
<evidence type="ECO:0000256" key="10">
    <source>
        <dbReference type="ARBA" id="ARBA00023065"/>
    </source>
</evidence>
<evidence type="ECO:0000256" key="2">
    <source>
        <dbReference type="ARBA" id="ARBA00008038"/>
    </source>
</evidence>
<dbReference type="PANTHER" id="PTHR30433">
    <property type="entry name" value="CHEMOTAXIS PROTEIN MOTA"/>
    <property type="match status" value="1"/>
</dbReference>
<feature type="domain" description="MotA/TolQ/ExbB proton channel" evidence="13">
    <location>
        <begin position="104"/>
        <end position="222"/>
    </location>
</feature>
<keyword evidence="15" id="KW-0966">Cell projection</keyword>
<organism evidence="15 16">
    <name type="scientific">Anaerovibrio lipolyticus</name>
    <dbReference type="NCBI Taxonomy" id="82374"/>
    <lineage>
        <taxon>Bacteria</taxon>
        <taxon>Bacillati</taxon>
        <taxon>Bacillota</taxon>
        <taxon>Negativicutes</taxon>
        <taxon>Selenomonadales</taxon>
        <taxon>Selenomonadaceae</taxon>
        <taxon>Anaerovibrio</taxon>
    </lineage>
</organism>
<evidence type="ECO:0000256" key="8">
    <source>
        <dbReference type="ARBA" id="ARBA00022781"/>
    </source>
</evidence>
<protein>
    <submittedName>
        <fullName evidence="15">Flagellar motor protein MotA</fullName>
    </submittedName>
</protein>
<feature type="transmembrane region" description="Helical" evidence="12">
    <location>
        <begin position="36"/>
        <end position="53"/>
    </location>
</feature>
<dbReference type="GO" id="GO:0005886">
    <property type="term" value="C:plasma membrane"/>
    <property type="evidence" value="ECO:0007669"/>
    <property type="project" value="UniProtKB-SubCell"/>
</dbReference>
<evidence type="ECO:0000256" key="4">
    <source>
        <dbReference type="ARBA" id="ARBA00022475"/>
    </source>
</evidence>
<dbReference type="AlphaFoldDB" id="A0A0B2JZC2"/>
<keyword evidence="10" id="KW-0406">Ion transport</keyword>
<keyword evidence="3" id="KW-0813">Transport</keyword>
<evidence type="ECO:0000256" key="9">
    <source>
        <dbReference type="ARBA" id="ARBA00022989"/>
    </source>
</evidence>
<accession>A0A0B2JZC2</accession>
<proteinExistence type="inferred from homology"/>
<dbReference type="eggNOG" id="COG1291">
    <property type="taxonomic scope" value="Bacteria"/>
</dbReference>
<keyword evidence="4" id="KW-1003">Cell membrane</keyword>
<keyword evidence="9 12" id="KW-1133">Transmembrane helix</keyword>
<keyword evidence="7" id="KW-0283">Flagellar rotation</keyword>
<dbReference type="NCBIfam" id="NF005997">
    <property type="entry name" value="PRK08124.1"/>
    <property type="match status" value="1"/>
</dbReference>
<dbReference type="InterPro" id="IPR000540">
    <property type="entry name" value="Flag_MotA_CS"/>
</dbReference>
<dbReference type="Proteomes" id="UP000030993">
    <property type="component" value="Unassembled WGS sequence"/>
</dbReference>
<evidence type="ECO:0000256" key="6">
    <source>
        <dbReference type="ARBA" id="ARBA00022692"/>
    </source>
</evidence>
<dbReference type="Pfam" id="PF20560">
    <property type="entry name" value="MotA_N"/>
    <property type="match status" value="1"/>
</dbReference>
<evidence type="ECO:0000256" key="5">
    <source>
        <dbReference type="ARBA" id="ARBA00022500"/>
    </source>
</evidence>
<gene>
    <name evidence="15" type="ORF">NZ47_01900</name>
</gene>
<sequence length="260" mass="28185">MILELATIVGLVMGLISVFVGMVIKGAPISALNNPAAFLIIIGGTASCIFIGFRMDQVVRFPKLIGMTFKKNNLQSSSELLQLFIELSQLARREGILALESKVQEIEDPFFRTGLGMVIDGMEPEFVSDVLDAELAIMQARHTENRSMFSQAGTYAPTLGVLGAVVGLIAALGNLNDIDKLGHSIAAAFVATILGIFTGYVLWLPFCNKLKILSEQEINQKRMIIEGILSLQAGDSPTAIEAKLMVFIPQTAREGLKKEE</sequence>
<keyword evidence="6 12" id="KW-0812">Transmembrane</keyword>
<feature type="transmembrane region" description="Helical" evidence="12">
    <location>
        <begin position="185"/>
        <end position="206"/>
    </location>
</feature>
<evidence type="ECO:0000313" key="15">
    <source>
        <dbReference type="EMBL" id="KHM52899.1"/>
    </source>
</evidence>
<evidence type="ECO:0000256" key="11">
    <source>
        <dbReference type="ARBA" id="ARBA00023136"/>
    </source>
</evidence>
<comment type="caution">
    <text evidence="15">The sequence shown here is derived from an EMBL/GenBank/DDBJ whole genome shotgun (WGS) entry which is preliminary data.</text>
</comment>
<keyword evidence="11 12" id="KW-0472">Membrane</keyword>
<keyword evidence="15" id="KW-0969">Cilium</keyword>
<dbReference type="GO" id="GO:0006935">
    <property type="term" value="P:chemotaxis"/>
    <property type="evidence" value="ECO:0007669"/>
    <property type="project" value="UniProtKB-KW"/>
</dbReference>
<keyword evidence="8" id="KW-0375">Hydrogen ion transport</keyword>
<dbReference type="PROSITE" id="PS01307">
    <property type="entry name" value="MOTA"/>
    <property type="match status" value="1"/>
</dbReference>
<feature type="transmembrane region" description="Helical" evidence="12">
    <location>
        <begin position="155"/>
        <end position="173"/>
    </location>
</feature>
<reference evidence="15 16" key="1">
    <citation type="journal article" date="2013" name="PLoS ONE">
        <title>Identification and characterization of three novel lipases belonging to families II and V from Anaerovibrio lipolyticus 5ST.</title>
        <authorList>
            <person name="Prive F."/>
            <person name="Kaderbhai N.N."/>
            <person name="Girdwood S."/>
            <person name="Worgan H.J."/>
            <person name="Pinloche E."/>
            <person name="Scollan N.D."/>
            <person name="Huws S.A."/>
            <person name="Newbold C.J."/>
        </authorList>
    </citation>
    <scope>NUCLEOTIDE SEQUENCE [LARGE SCALE GENOMIC DNA]</scope>
    <source>
        <strain evidence="15 16">5S</strain>
    </source>
</reference>
<dbReference type="EMBL" id="JSCE01000037">
    <property type="protein sequence ID" value="KHM52899.1"/>
    <property type="molecule type" value="Genomic_DNA"/>
</dbReference>
<dbReference type="PANTHER" id="PTHR30433:SF3">
    <property type="entry name" value="MOTILITY PROTEIN A"/>
    <property type="match status" value="1"/>
</dbReference>
<feature type="transmembrane region" description="Helical" evidence="12">
    <location>
        <begin position="5"/>
        <end position="24"/>
    </location>
</feature>
<evidence type="ECO:0000313" key="16">
    <source>
        <dbReference type="Proteomes" id="UP000030993"/>
    </source>
</evidence>
<evidence type="ECO:0000256" key="1">
    <source>
        <dbReference type="ARBA" id="ARBA00004651"/>
    </source>
</evidence>
<dbReference type="GO" id="GO:0071978">
    <property type="term" value="P:bacterial-type flagellum-dependent swarming motility"/>
    <property type="evidence" value="ECO:0007669"/>
    <property type="project" value="InterPro"/>
</dbReference>
<feature type="domain" description="Motility protein A N-terminal" evidence="14">
    <location>
        <begin position="8"/>
        <end position="95"/>
    </location>
</feature>
<dbReference type="InterPro" id="IPR046786">
    <property type="entry name" value="MotA_N"/>
</dbReference>
<evidence type="ECO:0000259" key="14">
    <source>
        <dbReference type="Pfam" id="PF20560"/>
    </source>
</evidence>
<evidence type="ECO:0000256" key="7">
    <source>
        <dbReference type="ARBA" id="ARBA00022779"/>
    </source>
</evidence>
<evidence type="ECO:0000259" key="13">
    <source>
        <dbReference type="Pfam" id="PF01618"/>
    </source>
</evidence>
<evidence type="ECO:0000256" key="12">
    <source>
        <dbReference type="SAM" id="Phobius"/>
    </source>
</evidence>
<dbReference type="InterPro" id="IPR047055">
    <property type="entry name" value="MotA-like"/>
</dbReference>
<dbReference type="InterPro" id="IPR002898">
    <property type="entry name" value="MotA_ExbB_proton_chnl"/>
</dbReference>
<comment type="subcellular location">
    <subcellularLocation>
        <location evidence="1">Cell membrane</location>
        <topology evidence="1">Multi-pass membrane protein</topology>
    </subcellularLocation>
</comment>
<keyword evidence="5" id="KW-0145">Chemotaxis</keyword>
<dbReference type="STRING" id="82374.NZ47_01900"/>
<evidence type="ECO:0000256" key="3">
    <source>
        <dbReference type="ARBA" id="ARBA00022448"/>
    </source>
</evidence>
<name>A0A0B2JZC2_9FIRM</name>
<dbReference type="Pfam" id="PF01618">
    <property type="entry name" value="MotA_ExbB"/>
    <property type="match status" value="1"/>
</dbReference>
<dbReference type="GO" id="GO:1902600">
    <property type="term" value="P:proton transmembrane transport"/>
    <property type="evidence" value="ECO:0007669"/>
    <property type="project" value="UniProtKB-KW"/>
</dbReference>
<keyword evidence="16" id="KW-1185">Reference proteome</keyword>